<dbReference type="AlphaFoldDB" id="A0A8X6UN44"/>
<gene>
    <name evidence="2" type="ORF">NPIL_650341</name>
</gene>
<name>A0A8X6UN44_NEPPI</name>
<feature type="region of interest" description="Disordered" evidence="1">
    <location>
        <begin position="1"/>
        <end position="59"/>
    </location>
</feature>
<comment type="caution">
    <text evidence="2">The sequence shown here is derived from an EMBL/GenBank/DDBJ whole genome shotgun (WGS) entry which is preliminary data.</text>
</comment>
<sequence length="134" mass="15010">MPFLLDPTKEKQKESSSKATGEPQRAYGEGASPLNNKNVILTSPPSDPPEKEVGRKTPGGRLRMWLGHVPFRACQPLDLLTLFLLCGARPNPIAPQLCVGRECHGRSGRDYSKCLFRSTRQTRIGWILKRKEIK</sequence>
<evidence type="ECO:0000256" key="1">
    <source>
        <dbReference type="SAM" id="MobiDB-lite"/>
    </source>
</evidence>
<proteinExistence type="predicted"/>
<feature type="compositionally biased region" description="Basic and acidic residues" evidence="1">
    <location>
        <begin position="7"/>
        <end position="16"/>
    </location>
</feature>
<dbReference type="Proteomes" id="UP000887013">
    <property type="component" value="Unassembled WGS sequence"/>
</dbReference>
<accession>A0A8X6UN44</accession>
<reference evidence="2" key="1">
    <citation type="submission" date="2020-08" db="EMBL/GenBank/DDBJ databases">
        <title>Multicomponent nature underlies the extraordinary mechanical properties of spider dragline silk.</title>
        <authorList>
            <person name="Kono N."/>
            <person name="Nakamura H."/>
            <person name="Mori M."/>
            <person name="Yoshida Y."/>
            <person name="Ohtoshi R."/>
            <person name="Malay A.D."/>
            <person name="Moran D.A.P."/>
            <person name="Tomita M."/>
            <person name="Numata K."/>
            <person name="Arakawa K."/>
        </authorList>
    </citation>
    <scope>NUCLEOTIDE SEQUENCE</scope>
</reference>
<feature type="compositionally biased region" description="Polar residues" evidence="1">
    <location>
        <begin position="33"/>
        <end position="44"/>
    </location>
</feature>
<dbReference type="EMBL" id="BMAW01084668">
    <property type="protein sequence ID" value="GFU39695.1"/>
    <property type="molecule type" value="Genomic_DNA"/>
</dbReference>
<organism evidence="2 3">
    <name type="scientific">Nephila pilipes</name>
    <name type="common">Giant wood spider</name>
    <name type="synonym">Nephila maculata</name>
    <dbReference type="NCBI Taxonomy" id="299642"/>
    <lineage>
        <taxon>Eukaryota</taxon>
        <taxon>Metazoa</taxon>
        <taxon>Ecdysozoa</taxon>
        <taxon>Arthropoda</taxon>
        <taxon>Chelicerata</taxon>
        <taxon>Arachnida</taxon>
        <taxon>Araneae</taxon>
        <taxon>Araneomorphae</taxon>
        <taxon>Entelegynae</taxon>
        <taxon>Araneoidea</taxon>
        <taxon>Nephilidae</taxon>
        <taxon>Nephila</taxon>
    </lineage>
</organism>
<evidence type="ECO:0000313" key="2">
    <source>
        <dbReference type="EMBL" id="GFU39695.1"/>
    </source>
</evidence>
<evidence type="ECO:0000313" key="3">
    <source>
        <dbReference type="Proteomes" id="UP000887013"/>
    </source>
</evidence>
<protein>
    <submittedName>
        <fullName evidence="2">Uncharacterized protein</fullName>
    </submittedName>
</protein>
<keyword evidence="3" id="KW-1185">Reference proteome</keyword>